<dbReference type="InterPro" id="IPR050555">
    <property type="entry name" value="Bact_Solute-Bind_Prot2"/>
</dbReference>
<gene>
    <name evidence="4" type="ORF">GCM10012282_14040</name>
</gene>
<evidence type="ECO:0000313" key="5">
    <source>
        <dbReference type="Proteomes" id="UP000625682"/>
    </source>
</evidence>
<sequence>MAFVPRRHIALRAGHSRAYALRPTRRFILIPPSRTALHLESRMPRTRLPLAALSLASVSALFLAGCSQSTNASKDTGDTAASASAATGTKPAPFDKGTVKVALVRQSGAGDYFEQWGNGAKAQAKALGIDLTVYDAQADNAKQATDLSSAINSGAQAIIVDHGFPSTIQPEIDKAVKKGVKVVVYDVETATKGVVSTKQDDASMAQAVLDVMATELGKNAKVGYVNVAGYAALDKRDSVWKSTVDANGWKQAFKVGKVTDSTATDNVPLVSAALTQHSDVTGIFAPYDELAKGTVLAVQNKKLQDKVKVFGADVSNADIQNMTASGSPWVATAGTDPSAVGAAVVRTAALELAGRLNKTSVEFPAVAITQAFLKSKNIQNMDQLRTALPALNLSQVSTADWIANVAH</sequence>
<feature type="domain" description="Periplasmic binding protein" evidence="3">
    <location>
        <begin position="102"/>
        <end position="355"/>
    </location>
</feature>
<name>A0A917KMV4_9ACTN</name>
<dbReference type="PANTHER" id="PTHR30036">
    <property type="entry name" value="D-XYLOSE-BINDING PERIPLASMIC PROTEIN"/>
    <property type="match status" value="1"/>
</dbReference>
<comment type="subcellular location">
    <subcellularLocation>
        <location evidence="1">Cell envelope</location>
    </subcellularLocation>
</comment>
<evidence type="ECO:0000313" key="4">
    <source>
        <dbReference type="EMBL" id="GGJ18957.1"/>
    </source>
</evidence>
<organism evidence="4 5">
    <name type="scientific">Streptomyces lacrimifluminis</name>
    <dbReference type="NCBI Taxonomy" id="1500077"/>
    <lineage>
        <taxon>Bacteria</taxon>
        <taxon>Bacillati</taxon>
        <taxon>Actinomycetota</taxon>
        <taxon>Actinomycetes</taxon>
        <taxon>Kitasatosporales</taxon>
        <taxon>Streptomycetaceae</taxon>
        <taxon>Streptomyces</taxon>
    </lineage>
</organism>
<proteinExistence type="inferred from homology"/>
<accession>A0A917KMV4</accession>
<comment type="caution">
    <text evidence="4">The sequence shown here is derived from an EMBL/GenBank/DDBJ whole genome shotgun (WGS) entry which is preliminary data.</text>
</comment>
<evidence type="ECO:0000256" key="1">
    <source>
        <dbReference type="ARBA" id="ARBA00004196"/>
    </source>
</evidence>
<evidence type="ECO:0000259" key="3">
    <source>
        <dbReference type="Pfam" id="PF13407"/>
    </source>
</evidence>
<dbReference type="GO" id="GO:0030288">
    <property type="term" value="C:outer membrane-bounded periplasmic space"/>
    <property type="evidence" value="ECO:0007669"/>
    <property type="project" value="TreeGrafter"/>
</dbReference>
<dbReference type="Proteomes" id="UP000625682">
    <property type="component" value="Unassembled WGS sequence"/>
</dbReference>
<keyword evidence="5" id="KW-1185">Reference proteome</keyword>
<dbReference type="AlphaFoldDB" id="A0A917KMV4"/>
<evidence type="ECO:0000256" key="2">
    <source>
        <dbReference type="ARBA" id="ARBA00007639"/>
    </source>
</evidence>
<protein>
    <submittedName>
        <fullName evidence="4">Sugar ABC transporter substrate-binding protein</fullName>
    </submittedName>
</protein>
<comment type="similarity">
    <text evidence="2">Belongs to the bacterial solute-binding protein 2 family.</text>
</comment>
<dbReference type="InterPro" id="IPR028082">
    <property type="entry name" value="Peripla_BP_I"/>
</dbReference>
<dbReference type="EMBL" id="BMMU01000003">
    <property type="protein sequence ID" value="GGJ18957.1"/>
    <property type="molecule type" value="Genomic_DNA"/>
</dbReference>
<dbReference type="InterPro" id="IPR025997">
    <property type="entry name" value="SBP_2_dom"/>
</dbReference>
<dbReference type="Gene3D" id="3.40.50.2300">
    <property type="match status" value="2"/>
</dbReference>
<dbReference type="SUPFAM" id="SSF53822">
    <property type="entry name" value="Periplasmic binding protein-like I"/>
    <property type="match status" value="1"/>
</dbReference>
<dbReference type="GO" id="GO:0030246">
    <property type="term" value="F:carbohydrate binding"/>
    <property type="evidence" value="ECO:0007669"/>
    <property type="project" value="TreeGrafter"/>
</dbReference>
<reference evidence="4" key="2">
    <citation type="submission" date="2020-09" db="EMBL/GenBank/DDBJ databases">
        <authorList>
            <person name="Sun Q."/>
            <person name="Zhou Y."/>
        </authorList>
    </citation>
    <scope>NUCLEOTIDE SEQUENCE</scope>
    <source>
        <strain evidence="4">CGMCC 4.7272</strain>
    </source>
</reference>
<dbReference type="PANTHER" id="PTHR30036:SF7">
    <property type="entry name" value="ABC TRANSPORTER PERIPLASMIC-BINDING PROTEIN YPHF"/>
    <property type="match status" value="1"/>
</dbReference>
<reference evidence="4" key="1">
    <citation type="journal article" date="2014" name="Int. J. Syst. Evol. Microbiol.">
        <title>Complete genome sequence of Corynebacterium casei LMG S-19264T (=DSM 44701T), isolated from a smear-ripened cheese.</title>
        <authorList>
            <consortium name="US DOE Joint Genome Institute (JGI-PGF)"/>
            <person name="Walter F."/>
            <person name="Albersmeier A."/>
            <person name="Kalinowski J."/>
            <person name="Ruckert C."/>
        </authorList>
    </citation>
    <scope>NUCLEOTIDE SEQUENCE</scope>
    <source>
        <strain evidence="4">CGMCC 4.7272</strain>
    </source>
</reference>
<dbReference type="Pfam" id="PF13407">
    <property type="entry name" value="Peripla_BP_4"/>
    <property type="match status" value="1"/>
</dbReference>